<dbReference type="InterPro" id="IPR044304">
    <property type="entry name" value="NUBPL-like"/>
</dbReference>
<evidence type="ECO:0000256" key="3">
    <source>
        <dbReference type="ARBA" id="ARBA00022723"/>
    </source>
</evidence>
<keyword evidence="4 8" id="KW-0547">Nucleotide-binding</keyword>
<evidence type="ECO:0000313" key="10">
    <source>
        <dbReference type="EMBL" id="QGZ95898.1"/>
    </source>
</evidence>
<organism evidence="10 11">
    <name type="scientific">Terricaulis silvestris</name>
    <dbReference type="NCBI Taxonomy" id="2686094"/>
    <lineage>
        <taxon>Bacteria</taxon>
        <taxon>Pseudomonadati</taxon>
        <taxon>Pseudomonadota</taxon>
        <taxon>Alphaproteobacteria</taxon>
        <taxon>Caulobacterales</taxon>
        <taxon>Caulobacteraceae</taxon>
        <taxon>Terricaulis</taxon>
    </lineage>
</organism>
<dbReference type="PROSITE" id="PS01215">
    <property type="entry name" value="MRP"/>
    <property type="match status" value="1"/>
</dbReference>
<comment type="similarity">
    <text evidence="2">In the C-terminal section; belongs to the Mrp/NBP35 ATP-binding proteins family.</text>
</comment>
<name>A0A6I6MR29_9CAUL</name>
<comment type="similarity">
    <text evidence="8">Belongs to the Mrp/NBP35 ATP-binding proteins family.</text>
</comment>
<dbReference type="InterPro" id="IPR034904">
    <property type="entry name" value="FSCA_dom_sf"/>
</dbReference>
<comment type="similarity">
    <text evidence="1">In the N-terminal section; belongs to the MIP18 family.</text>
</comment>
<proteinExistence type="inferred from homology"/>
<reference evidence="11" key="1">
    <citation type="submission" date="2019-12" db="EMBL/GenBank/DDBJ databases">
        <title>Complete genome of Terracaulis silvestris 0127_4.</title>
        <authorList>
            <person name="Vieira S."/>
            <person name="Riedel T."/>
            <person name="Sproer C."/>
            <person name="Pascual J."/>
            <person name="Boedeker C."/>
            <person name="Overmann J."/>
        </authorList>
    </citation>
    <scope>NUCLEOTIDE SEQUENCE [LARGE SCALE GENOMIC DNA]</scope>
    <source>
        <strain evidence="11">0127_4</strain>
    </source>
</reference>
<dbReference type="AlphaFoldDB" id="A0A6I6MR29"/>
<dbReference type="GO" id="GO:0140663">
    <property type="term" value="F:ATP-dependent FeS chaperone activity"/>
    <property type="evidence" value="ECO:0007669"/>
    <property type="project" value="InterPro"/>
</dbReference>
<comment type="function">
    <text evidence="8">Binds and transfers iron-sulfur (Fe-S) clusters to target apoproteins. Can hydrolyze ATP.</text>
</comment>
<dbReference type="InterPro" id="IPR000808">
    <property type="entry name" value="Mrp-like_CS"/>
</dbReference>
<dbReference type="InterPro" id="IPR033756">
    <property type="entry name" value="YlxH/NBP35"/>
</dbReference>
<dbReference type="PANTHER" id="PTHR42961:SF2">
    <property type="entry name" value="IRON-SULFUR PROTEIN NUBPL"/>
    <property type="match status" value="1"/>
</dbReference>
<keyword evidence="6 8" id="KW-0408">Iron</keyword>
<sequence length="358" mass="37575">MNNRLAALKERVEQRLDAIDDPVTGKGLFTSGRVLGFDVKDGGKVSFTIEAPADAPERYISVRDRAEAEARAVPGVTSVIAVLTAHEAKASHAGGVARVKHIIAVASAKGGVGKSTVAVNLACAFASLGMKTGLLDLDVYGPSAPTLLGTGARKPAMLEGKILEPLEAHGLKTMSIGYLVEASSAMIWRGAMATSAVRQMIDEVAWGDLDVLLLDLPPGTGDVQLTLLQRVPLAGAVIVSTPQEMALADVRRGLAMFEKTHAPILGIVENMAYFETPDGTRTHIFGEGGARRTAGQAGVPFLGEIPIDVALRESCDAGTPLTAAKPKHPVSRRFREIAEAAFGNVARLNKPAPAIRVI</sequence>
<evidence type="ECO:0000256" key="5">
    <source>
        <dbReference type="ARBA" id="ARBA00022840"/>
    </source>
</evidence>
<dbReference type="Pfam" id="PF01883">
    <property type="entry name" value="FeS_assembly_P"/>
    <property type="match status" value="1"/>
</dbReference>
<accession>A0A6I6MR29</accession>
<feature type="domain" description="MIP18 family-like" evidence="9">
    <location>
        <begin position="9"/>
        <end position="79"/>
    </location>
</feature>
<dbReference type="InterPro" id="IPR002744">
    <property type="entry name" value="MIP18-like"/>
</dbReference>
<dbReference type="GO" id="GO:0016226">
    <property type="term" value="P:iron-sulfur cluster assembly"/>
    <property type="evidence" value="ECO:0007669"/>
    <property type="project" value="InterPro"/>
</dbReference>
<dbReference type="InterPro" id="IPR027417">
    <property type="entry name" value="P-loop_NTPase"/>
</dbReference>
<dbReference type="GO" id="GO:0016887">
    <property type="term" value="F:ATP hydrolysis activity"/>
    <property type="evidence" value="ECO:0007669"/>
    <property type="project" value="UniProtKB-UniRule"/>
</dbReference>
<evidence type="ECO:0000256" key="4">
    <source>
        <dbReference type="ARBA" id="ARBA00022741"/>
    </source>
</evidence>
<evidence type="ECO:0000256" key="7">
    <source>
        <dbReference type="ARBA" id="ARBA00023014"/>
    </source>
</evidence>
<evidence type="ECO:0000256" key="1">
    <source>
        <dbReference type="ARBA" id="ARBA00007352"/>
    </source>
</evidence>
<evidence type="ECO:0000256" key="6">
    <source>
        <dbReference type="ARBA" id="ARBA00023004"/>
    </source>
</evidence>
<dbReference type="RefSeq" id="WP_158766722.1">
    <property type="nucleotide sequence ID" value="NZ_CP047045.1"/>
</dbReference>
<evidence type="ECO:0000256" key="2">
    <source>
        <dbReference type="ARBA" id="ARBA00008205"/>
    </source>
</evidence>
<keyword evidence="8" id="KW-0378">Hydrolase</keyword>
<evidence type="ECO:0000313" key="11">
    <source>
        <dbReference type="Proteomes" id="UP000431269"/>
    </source>
</evidence>
<keyword evidence="5 8" id="KW-0067">ATP-binding</keyword>
<protein>
    <recommendedName>
        <fullName evidence="8">Iron-sulfur cluster carrier protein</fullName>
    </recommendedName>
</protein>
<dbReference type="Proteomes" id="UP000431269">
    <property type="component" value="Chromosome"/>
</dbReference>
<dbReference type="GO" id="GO:0051539">
    <property type="term" value="F:4 iron, 4 sulfur cluster binding"/>
    <property type="evidence" value="ECO:0007669"/>
    <property type="project" value="TreeGrafter"/>
</dbReference>
<gene>
    <name evidence="10" type="primary">minD</name>
    <name evidence="10" type="ORF">DSM104635_02753</name>
</gene>
<comment type="subunit">
    <text evidence="8">Homodimer.</text>
</comment>
<dbReference type="SUPFAM" id="SSF117916">
    <property type="entry name" value="Fe-S cluster assembly (FSCA) domain-like"/>
    <property type="match status" value="1"/>
</dbReference>
<dbReference type="Pfam" id="PF10609">
    <property type="entry name" value="ParA"/>
    <property type="match status" value="1"/>
</dbReference>
<dbReference type="KEGG" id="tsv:DSM104635_02753"/>
<dbReference type="GO" id="GO:0005524">
    <property type="term" value="F:ATP binding"/>
    <property type="evidence" value="ECO:0007669"/>
    <property type="project" value="UniProtKB-UniRule"/>
</dbReference>
<evidence type="ECO:0000256" key="8">
    <source>
        <dbReference type="HAMAP-Rule" id="MF_02040"/>
    </source>
</evidence>
<dbReference type="Gene3D" id="3.40.50.300">
    <property type="entry name" value="P-loop containing nucleotide triphosphate hydrolases"/>
    <property type="match status" value="1"/>
</dbReference>
<dbReference type="InterPro" id="IPR019591">
    <property type="entry name" value="Mrp/NBP35_ATP-bd"/>
</dbReference>
<dbReference type="PANTHER" id="PTHR42961">
    <property type="entry name" value="IRON-SULFUR PROTEIN NUBPL"/>
    <property type="match status" value="1"/>
</dbReference>
<keyword evidence="11" id="KW-1185">Reference proteome</keyword>
<dbReference type="EMBL" id="CP047045">
    <property type="protein sequence ID" value="QGZ95898.1"/>
    <property type="molecule type" value="Genomic_DNA"/>
</dbReference>
<feature type="binding site" evidence="8">
    <location>
        <begin position="108"/>
        <end position="115"/>
    </location>
    <ligand>
        <name>ATP</name>
        <dbReference type="ChEBI" id="CHEBI:30616"/>
    </ligand>
</feature>
<dbReference type="FunFam" id="3.40.50.300:FF:001119">
    <property type="entry name" value="Iron-sulfur cluster carrier protein"/>
    <property type="match status" value="1"/>
</dbReference>
<evidence type="ECO:0000259" key="9">
    <source>
        <dbReference type="Pfam" id="PF01883"/>
    </source>
</evidence>
<keyword evidence="3 8" id="KW-0479">Metal-binding</keyword>
<dbReference type="GO" id="GO:0046872">
    <property type="term" value="F:metal ion binding"/>
    <property type="evidence" value="ECO:0007669"/>
    <property type="project" value="UniProtKB-KW"/>
</dbReference>
<dbReference type="CDD" id="cd02037">
    <property type="entry name" value="Mrp_NBP35"/>
    <property type="match status" value="1"/>
</dbReference>
<dbReference type="HAMAP" id="MF_02040">
    <property type="entry name" value="Mrp_NBP35"/>
    <property type="match status" value="1"/>
</dbReference>
<dbReference type="SUPFAM" id="SSF52540">
    <property type="entry name" value="P-loop containing nucleoside triphosphate hydrolases"/>
    <property type="match status" value="1"/>
</dbReference>
<keyword evidence="7 8" id="KW-0411">Iron-sulfur</keyword>